<sequence length="201" mass="22727">MHLRLGVWMTALVLGLMHPILGIPTGQRMRIEQDPSSPGKILNAGRYIKQAFVLFQSTEPSHSAHQTLNLADPDVRAAKMMVEFLLESAWKELDIEPLIRWSVREAYAVKLPEIVIRDYAPLAPGWTPAKELNFLLDRIRTKKSAQFPRVDNPGTAYVKPIPGEEGTYEICVEGLVKQTVNIGSETLKELRKLVPFEWAKK</sequence>
<keyword evidence="3" id="KW-1185">Reference proteome</keyword>
<dbReference type="Proteomes" id="UP001176059">
    <property type="component" value="Unassembled WGS sequence"/>
</dbReference>
<protein>
    <submittedName>
        <fullName evidence="2">Uncharacterized protein</fullName>
    </submittedName>
</protein>
<comment type="caution">
    <text evidence="2">The sequence shown here is derived from an EMBL/GenBank/DDBJ whole genome shotgun (WGS) entry which is preliminary data.</text>
</comment>
<reference evidence="2" key="1">
    <citation type="submission" date="2022-08" db="EMBL/GenBank/DDBJ databases">
        <authorList>
            <consortium name="DOE Joint Genome Institute"/>
            <person name="Min B."/>
            <person name="Sierra-Patev S."/>
            <person name="Naranjo-Ortiz M."/>
            <person name="Looney B."/>
            <person name="Konkel Z."/>
            <person name="Slot J.C."/>
            <person name="Sakamoto Y."/>
            <person name="Steenwyk J.L."/>
            <person name="Rokas A."/>
            <person name="Carro J."/>
            <person name="Camarero S."/>
            <person name="Ferreira P."/>
            <person name="Molpeceres G."/>
            <person name="Ruiz-duenas F.J."/>
            <person name="Serrano A."/>
            <person name="Henrissat B."/>
            <person name="Drula E."/>
            <person name="Hughes K.W."/>
            <person name="Mata J.L."/>
            <person name="Ishikawa N.K."/>
            <person name="Vargas-Isla R."/>
            <person name="Ushijima S."/>
            <person name="Smith C.A."/>
            <person name="Ahrendt S."/>
            <person name="Andreopoulos W."/>
            <person name="He G."/>
            <person name="LaButti K."/>
            <person name="Lipzen A."/>
            <person name="Ng V."/>
            <person name="Riley R."/>
            <person name="Sandor L."/>
            <person name="Barry K."/>
            <person name="Martinez A.T."/>
            <person name="Xiao Y."/>
            <person name="Gibbons J.G."/>
            <person name="Terashima K."/>
            <person name="Hibbett D.S."/>
            <person name="Grigoriev I.V."/>
        </authorList>
    </citation>
    <scope>NUCLEOTIDE SEQUENCE</scope>
    <source>
        <strain evidence="2">ET3784</strain>
    </source>
</reference>
<proteinExistence type="predicted"/>
<dbReference type="EMBL" id="JANVFO010000113">
    <property type="protein sequence ID" value="KAJ3711885.1"/>
    <property type="molecule type" value="Genomic_DNA"/>
</dbReference>
<dbReference type="AlphaFoldDB" id="A0AA38JD19"/>
<organism evidence="2 3">
    <name type="scientific">Lentinula guzmanii</name>
    <dbReference type="NCBI Taxonomy" id="2804957"/>
    <lineage>
        <taxon>Eukaryota</taxon>
        <taxon>Fungi</taxon>
        <taxon>Dikarya</taxon>
        <taxon>Basidiomycota</taxon>
        <taxon>Agaricomycotina</taxon>
        <taxon>Agaricomycetes</taxon>
        <taxon>Agaricomycetidae</taxon>
        <taxon>Agaricales</taxon>
        <taxon>Marasmiineae</taxon>
        <taxon>Omphalotaceae</taxon>
        <taxon>Lentinula</taxon>
    </lineage>
</organism>
<feature type="chain" id="PRO_5041257168" evidence="1">
    <location>
        <begin position="23"/>
        <end position="201"/>
    </location>
</feature>
<name>A0AA38JD19_9AGAR</name>
<accession>A0AA38JD19</accession>
<reference evidence="2" key="2">
    <citation type="journal article" date="2023" name="Proc. Natl. Acad. Sci. U.S.A.">
        <title>A global phylogenomic analysis of the shiitake genus Lentinula.</title>
        <authorList>
            <person name="Sierra-Patev S."/>
            <person name="Min B."/>
            <person name="Naranjo-Ortiz M."/>
            <person name="Looney B."/>
            <person name="Konkel Z."/>
            <person name="Slot J.C."/>
            <person name="Sakamoto Y."/>
            <person name="Steenwyk J.L."/>
            <person name="Rokas A."/>
            <person name="Carro J."/>
            <person name="Camarero S."/>
            <person name="Ferreira P."/>
            <person name="Molpeceres G."/>
            <person name="Ruiz-Duenas F.J."/>
            <person name="Serrano A."/>
            <person name="Henrissat B."/>
            <person name="Drula E."/>
            <person name="Hughes K.W."/>
            <person name="Mata J.L."/>
            <person name="Ishikawa N.K."/>
            <person name="Vargas-Isla R."/>
            <person name="Ushijima S."/>
            <person name="Smith C.A."/>
            <person name="Donoghue J."/>
            <person name="Ahrendt S."/>
            <person name="Andreopoulos W."/>
            <person name="He G."/>
            <person name="LaButti K."/>
            <person name="Lipzen A."/>
            <person name="Ng V."/>
            <person name="Riley R."/>
            <person name="Sandor L."/>
            <person name="Barry K."/>
            <person name="Martinez A.T."/>
            <person name="Xiao Y."/>
            <person name="Gibbons J.G."/>
            <person name="Terashima K."/>
            <person name="Grigoriev I.V."/>
            <person name="Hibbett D."/>
        </authorList>
    </citation>
    <scope>NUCLEOTIDE SEQUENCE</scope>
    <source>
        <strain evidence="2">ET3784</strain>
    </source>
</reference>
<evidence type="ECO:0000313" key="3">
    <source>
        <dbReference type="Proteomes" id="UP001176059"/>
    </source>
</evidence>
<keyword evidence="1" id="KW-0732">Signal</keyword>
<evidence type="ECO:0000313" key="2">
    <source>
        <dbReference type="EMBL" id="KAJ3711885.1"/>
    </source>
</evidence>
<gene>
    <name evidence="2" type="ORF">DFJ43DRAFT_1107040</name>
</gene>
<evidence type="ECO:0000256" key="1">
    <source>
        <dbReference type="SAM" id="SignalP"/>
    </source>
</evidence>
<feature type="signal peptide" evidence="1">
    <location>
        <begin position="1"/>
        <end position="22"/>
    </location>
</feature>